<name>A0A5B7H7S0_PORTR</name>
<proteinExistence type="predicted"/>
<keyword evidence="2" id="KW-1185">Reference proteome</keyword>
<evidence type="ECO:0000313" key="2">
    <source>
        <dbReference type="Proteomes" id="UP000324222"/>
    </source>
</evidence>
<comment type="caution">
    <text evidence="1">The sequence shown here is derived from an EMBL/GenBank/DDBJ whole genome shotgun (WGS) entry which is preliminary data.</text>
</comment>
<dbReference type="AlphaFoldDB" id="A0A5B7H7S0"/>
<accession>A0A5B7H7S0</accession>
<reference evidence="1 2" key="1">
    <citation type="submission" date="2019-05" db="EMBL/GenBank/DDBJ databases">
        <title>Another draft genome of Portunus trituberculatus and its Hox gene families provides insights of decapod evolution.</title>
        <authorList>
            <person name="Jeong J.-H."/>
            <person name="Song I."/>
            <person name="Kim S."/>
            <person name="Choi T."/>
            <person name="Kim D."/>
            <person name="Ryu S."/>
            <person name="Kim W."/>
        </authorList>
    </citation>
    <scope>NUCLEOTIDE SEQUENCE [LARGE SCALE GENOMIC DNA]</scope>
    <source>
        <tissue evidence="1">Muscle</tissue>
    </source>
</reference>
<sequence>MPTPLKPSSIGDKPSRVLMRNTNSLLLTTSSQTCSKNHNVGTKVRVGPSSHLSSQVTVKRIQMSLLCLMN</sequence>
<gene>
    <name evidence="1" type="ORF">E2C01_061308</name>
</gene>
<dbReference type="EMBL" id="VSRR010025809">
    <property type="protein sequence ID" value="MPC67142.1"/>
    <property type="molecule type" value="Genomic_DNA"/>
</dbReference>
<protein>
    <submittedName>
        <fullName evidence="1">Uncharacterized protein</fullName>
    </submittedName>
</protein>
<evidence type="ECO:0000313" key="1">
    <source>
        <dbReference type="EMBL" id="MPC67142.1"/>
    </source>
</evidence>
<organism evidence="1 2">
    <name type="scientific">Portunus trituberculatus</name>
    <name type="common">Swimming crab</name>
    <name type="synonym">Neptunus trituberculatus</name>
    <dbReference type="NCBI Taxonomy" id="210409"/>
    <lineage>
        <taxon>Eukaryota</taxon>
        <taxon>Metazoa</taxon>
        <taxon>Ecdysozoa</taxon>
        <taxon>Arthropoda</taxon>
        <taxon>Crustacea</taxon>
        <taxon>Multicrustacea</taxon>
        <taxon>Malacostraca</taxon>
        <taxon>Eumalacostraca</taxon>
        <taxon>Eucarida</taxon>
        <taxon>Decapoda</taxon>
        <taxon>Pleocyemata</taxon>
        <taxon>Brachyura</taxon>
        <taxon>Eubrachyura</taxon>
        <taxon>Portunoidea</taxon>
        <taxon>Portunidae</taxon>
        <taxon>Portuninae</taxon>
        <taxon>Portunus</taxon>
    </lineage>
</organism>
<dbReference type="Proteomes" id="UP000324222">
    <property type="component" value="Unassembled WGS sequence"/>
</dbReference>